<keyword evidence="1" id="KW-0472">Membrane</keyword>
<keyword evidence="1" id="KW-0812">Transmembrane</keyword>
<keyword evidence="3" id="KW-1185">Reference proteome</keyword>
<organism evidence="2 3">
    <name type="scientific">Shewanella vaxholmensis</name>
    <dbReference type="NCBI Taxonomy" id="3063535"/>
    <lineage>
        <taxon>Bacteria</taxon>
        <taxon>Pseudomonadati</taxon>
        <taxon>Pseudomonadota</taxon>
        <taxon>Gammaproteobacteria</taxon>
        <taxon>Alteromonadales</taxon>
        <taxon>Shewanellaceae</taxon>
        <taxon>Shewanella</taxon>
    </lineage>
</organism>
<feature type="transmembrane region" description="Helical" evidence="1">
    <location>
        <begin position="17"/>
        <end position="35"/>
    </location>
</feature>
<dbReference type="RefSeq" id="WP_342902467.1">
    <property type="nucleotide sequence ID" value="NZ_JBCHKU010000038.1"/>
</dbReference>
<feature type="transmembrane region" description="Helical" evidence="1">
    <location>
        <begin position="161"/>
        <end position="180"/>
    </location>
</feature>
<proteinExistence type="predicted"/>
<accession>A0ABU9UX83</accession>
<feature type="transmembrane region" description="Helical" evidence="1">
    <location>
        <begin position="129"/>
        <end position="149"/>
    </location>
</feature>
<sequence length="209" mass="24626">MKESIEFLKLLFEQENHWLIVLSVIIATPYLLKLLKEISTISHTMEIKNIEGFSSSINEESSSAAKYKLEKYFAQLYKRSFTYKEIKYLLSFESPSTAIKDYIWGFSYLKFEENKINYRKNYWLKTIKWFNDIFFMLSSLCGVVSILLLLAGLKDGANGDFLFDLAWVFFYVFFIAWFTLKGARDVNAACRVVEKQPKKLTKIQKTQQR</sequence>
<dbReference type="Proteomes" id="UP001489333">
    <property type="component" value="Unassembled WGS sequence"/>
</dbReference>
<reference evidence="2 3" key="1">
    <citation type="submission" date="2024-04" db="EMBL/GenBank/DDBJ databases">
        <title>Novel Shewanella species isolated from Baltic Sea sediments.</title>
        <authorList>
            <person name="Martin-Rodriguez A.J."/>
            <person name="Fernandez-Juarez V."/>
            <person name="Valeriano V.D."/>
            <person name="Mihindukulasooriya I."/>
            <person name="Ceresnova L."/>
            <person name="Joffre E."/>
            <person name="Jensie-Markopoulos S."/>
            <person name="Moore E.R.B."/>
            <person name="Sjoling A."/>
        </authorList>
    </citation>
    <scope>NUCLEOTIDE SEQUENCE [LARGE SCALE GENOMIC DNA]</scope>
    <source>
        <strain evidence="2 3">VAX-SP0-0CM-1</strain>
    </source>
</reference>
<protein>
    <submittedName>
        <fullName evidence="2">Uncharacterized protein</fullName>
    </submittedName>
</protein>
<gene>
    <name evidence="2" type="ORF">AAGS29_19890</name>
</gene>
<dbReference type="EMBL" id="JBCHKU010000038">
    <property type="protein sequence ID" value="MEM6250859.1"/>
    <property type="molecule type" value="Genomic_DNA"/>
</dbReference>
<evidence type="ECO:0000256" key="1">
    <source>
        <dbReference type="SAM" id="Phobius"/>
    </source>
</evidence>
<evidence type="ECO:0000313" key="2">
    <source>
        <dbReference type="EMBL" id="MEM6250859.1"/>
    </source>
</evidence>
<name>A0ABU9UX83_9GAMM</name>
<comment type="caution">
    <text evidence="2">The sequence shown here is derived from an EMBL/GenBank/DDBJ whole genome shotgun (WGS) entry which is preliminary data.</text>
</comment>
<keyword evidence="1" id="KW-1133">Transmembrane helix</keyword>
<evidence type="ECO:0000313" key="3">
    <source>
        <dbReference type="Proteomes" id="UP001489333"/>
    </source>
</evidence>